<dbReference type="Proteomes" id="UP000886845">
    <property type="component" value="Unassembled WGS sequence"/>
</dbReference>
<dbReference type="PANTHER" id="PTHR43023">
    <property type="entry name" value="PROTEIN TRIGALACTOSYLDIACYLGLYCEROL 3, CHLOROPLASTIC"/>
    <property type="match status" value="1"/>
</dbReference>
<evidence type="ECO:0000256" key="3">
    <source>
        <dbReference type="ARBA" id="ARBA00022840"/>
    </source>
</evidence>
<dbReference type="InterPro" id="IPR027417">
    <property type="entry name" value="P-loop_NTPase"/>
</dbReference>
<name>A0A9D1T2M1_9BACT</name>
<dbReference type="SUPFAM" id="SSF52540">
    <property type="entry name" value="P-loop containing nucleoside triphosphate hydrolases"/>
    <property type="match status" value="1"/>
</dbReference>
<dbReference type="Pfam" id="PF00005">
    <property type="entry name" value="ABC_tran"/>
    <property type="match status" value="1"/>
</dbReference>
<evidence type="ECO:0000256" key="2">
    <source>
        <dbReference type="ARBA" id="ARBA00022741"/>
    </source>
</evidence>
<dbReference type="GO" id="GO:0005524">
    <property type="term" value="F:ATP binding"/>
    <property type="evidence" value="ECO:0007669"/>
    <property type="project" value="UniProtKB-KW"/>
</dbReference>
<sequence length="253" mass="26741">MSSDPAPAVCFRGVAKAFGARRVLDGLDLTLARGEILAVIGPSGTGKSVTLRLASGQLFPTAGTVTLLGEDLSALGADGLARLRRRVGFLFQGGALLGWKTLAENVALPLVERDRLPPEAIAGRVRAALEEVGLADAGDLYPAEVSGGMVKRAAFARAIIEDPEILFFDEPTSGLDPVMARTVDGLIARIGRTRHAACLVVTHDLAGALRYVDRVAFLKGGRFLQVAPPRELLAHPHPEVRAFLEAQSLEPTP</sequence>
<feature type="domain" description="ABC transporter" evidence="4">
    <location>
        <begin position="9"/>
        <end position="245"/>
    </location>
</feature>
<keyword evidence="1" id="KW-0813">Transport</keyword>
<dbReference type="InterPro" id="IPR003439">
    <property type="entry name" value="ABC_transporter-like_ATP-bd"/>
</dbReference>
<reference evidence="5" key="1">
    <citation type="submission" date="2020-10" db="EMBL/GenBank/DDBJ databases">
        <authorList>
            <person name="Gilroy R."/>
        </authorList>
    </citation>
    <scope>NUCLEOTIDE SEQUENCE</scope>
    <source>
        <strain evidence="5">35461</strain>
    </source>
</reference>
<dbReference type="InterPro" id="IPR003593">
    <property type="entry name" value="AAA+_ATPase"/>
</dbReference>
<comment type="caution">
    <text evidence="5">The sequence shown here is derived from an EMBL/GenBank/DDBJ whole genome shotgun (WGS) entry which is preliminary data.</text>
</comment>
<organism evidence="5 6">
    <name type="scientific">Candidatus Spyradenecus faecavium</name>
    <dbReference type="NCBI Taxonomy" id="2840947"/>
    <lineage>
        <taxon>Bacteria</taxon>
        <taxon>Pseudomonadati</taxon>
        <taxon>Lentisphaerota</taxon>
        <taxon>Lentisphaeria</taxon>
        <taxon>Lentisphaerales</taxon>
        <taxon>Lentisphaeraceae</taxon>
        <taxon>Lentisphaeraceae incertae sedis</taxon>
        <taxon>Candidatus Spyradenecus</taxon>
    </lineage>
</organism>
<keyword evidence="2" id="KW-0547">Nucleotide-binding</keyword>
<protein>
    <submittedName>
        <fullName evidence="5">ATP-binding cassette domain-containing protein</fullName>
    </submittedName>
</protein>
<evidence type="ECO:0000259" key="4">
    <source>
        <dbReference type="PROSITE" id="PS50893"/>
    </source>
</evidence>
<dbReference type="GO" id="GO:0016887">
    <property type="term" value="F:ATP hydrolysis activity"/>
    <property type="evidence" value="ECO:0007669"/>
    <property type="project" value="InterPro"/>
</dbReference>
<evidence type="ECO:0000313" key="6">
    <source>
        <dbReference type="Proteomes" id="UP000886845"/>
    </source>
</evidence>
<reference evidence="5" key="2">
    <citation type="journal article" date="2021" name="PeerJ">
        <title>Extensive microbial diversity within the chicken gut microbiome revealed by metagenomics and culture.</title>
        <authorList>
            <person name="Gilroy R."/>
            <person name="Ravi A."/>
            <person name="Getino M."/>
            <person name="Pursley I."/>
            <person name="Horton D.L."/>
            <person name="Alikhan N.F."/>
            <person name="Baker D."/>
            <person name="Gharbi K."/>
            <person name="Hall N."/>
            <person name="Watson M."/>
            <person name="Adriaenssens E.M."/>
            <person name="Foster-Nyarko E."/>
            <person name="Jarju S."/>
            <person name="Secka A."/>
            <person name="Antonio M."/>
            <person name="Oren A."/>
            <person name="Chaudhuri R.R."/>
            <person name="La Ragione R."/>
            <person name="Hildebrand F."/>
            <person name="Pallen M.J."/>
        </authorList>
    </citation>
    <scope>NUCLEOTIDE SEQUENCE</scope>
    <source>
        <strain evidence="5">35461</strain>
    </source>
</reference>
<accession>A0A9D1T2M1</accession>
<dbReference type="AlphaFoldDB" id="A0A9D1T2M1"/>
<dbReference type="PANTHER" id="PTHR43023:SF3">
    <property type="entry name" value="PROTEIN TRIGALACTOSYLDIACYLGLYCEROL 3, CHLOROPLASTIC"/>
    <property type="match status" value="1"/>
</dbReference>
<keyword evidence="3 5" id="KW-0067">ATP-binding</keyword>
<dbReference type="PROSITE" id="PS50893">
    <property type="entry name" value="ABC_TRANSPORTER_2"/>
    <property type="match status" value="1"/>
</dbReference>
<gene>
    <name evidence="5" type="ORF">IAC79_04430</name>
</gene>
<evidence type="ECO:0000313" key="5">
    <source>
        <dbReference type="EMBL" id="HIV09342.1"/>
    </source>
</evidence>
<evidence type="ECO:0000256" key="1">
    <source>
        <dbReference type="ARBA" id="ARBA00022448"/>
    </source>
</evidence>
<dbReference type="EMBL" id="DVOR01000140">
    <property type="protein sequence ID" value="HIV09342.1"/>
    <property type="molecule type" value="Genomic_DNA"/>
</dbReference>
<dbReference type="Gene3D" id="3.40.50.300">
    <property type="entry name" value="P-loop containing nucleotide triphosphate hydrolases"/>
    <property type="match status" value="1"/>
</dbReference>
<proteinExistence type="predicted"/>
<dbReference type="SMART" id="SM00382">
    <property type="entry name" value="AAA"/>
    <property type="match status" value="1"/>
</dbReference>